<proteinExistence type="predicted"/>
<dbReference type="AlphaFoldDB" id="A0A8D9CU80"/>
<organism evidence="1 2">
    <name type="scientific">Brassica campestris</name>
    <name type="common">Field mustard</name>
    <dbReference type="NCBI Taxonomy" id="3711"/>
    <lineage>
        <taxon>Eukaryota</taxon>
        <taxon>Viridiplantae</taxon>
        <taxon>Streptophyta</taxon>
        <taxon>Embryophyta</taxon>
        <taxon>Tracheophyta</taxon>
        <taxon>Spermatophyta</taxon>
        <taxon>Magnoliopsida</taxon>
        <taxon>eudicotyledons</taxon>
        <taxon>Gunneridae</taxon>
        <taxon>Pentapetalae</taxon>
        <taxon>rosids</taxon>
        <taxon>malvids</taxon>
        <taxon>Brassicales</taxon>
        <taxon>Brassicaceae</taxon>
        <taxon>Brassiceae</taxon>
        <taxon>Brassica</taxon>
    </lineage>
</organism>
<dbReference type="EMBL" id="LS974625">
    <property type="protein sequence ID" value="CAG7863766.1"/>
    <property type="molecule type" value="Genomic_DNA"/>
</dbReference>
<accession>A0A8D9CU80</accession>
<reference evidence="1 2" key="1">
    <citation type="submission" date="2021-07" db="EMBL/GenBank/DDBJ databases">
        <authorList>
            <consortium name="Genoscope - CEA"/>
            <person name="William W."/>
        </authorList>
    </citation>
    <scope>NUCLEOTIDE SEQUENCE [LARGE SCALE GENOMIC DNA]</scope>
</reference>
<gene>
    <name evidence="1" type="ORF">BRAPAZ1V2_A09P42330.2</name>
</gene>
<dbReference type="Gramene" id="A09p42330.2_BraZ1">
    <property type="protein sequence ID" value="A09p42330.2_BraZ1.CDS"/>
    <property type="gene ID" value="A09g42330.2_BraZ1"/>
</dbReference>
<protein>
    <recommendedName>
        <fullName evidence="3">Retrotransposon gag domain-containing protein</fullName>
    </recommendedName>
</protein>
<dbReference type="Proteomes" id="UP000694005">
    <property type="component" value="Chromosome A09"/>
</dbReference>
<evidence type="ECO:0008006" key="3">
    <source>
        <dbReference type="Google" id="ProtNLM"/>
    </source>
</evidence>
<sequence>MPPVSGQSASCSRSYARFTEEWSVCLARGSCREEEAASIDAAFCTSIDGDPRSYIHISTRAMKRRFLGSSRKEPAGLCTICKSKRKVSIDTLQAASIDSIHHQSIDTIHPTSIDKRQAAVIDRANKSTNNTVHRGTIHRGTVHHNTIHHSTLHRDTIHRDTIYLPSIDTVHPVLVDTIHIPSIDTVHPVSVDTIHIPSIDTVHPVLVDTIHNPSIDTVHPVPVDTIHLPSIDTVHILLLDTIHLPSIDTIHLPSIDTVHQNTVHPSTVHPNTVHRDIVHPNTVHTNIVHRDTVHRNNIHRDTVPAMTNTTYGETEKVEALILKIDKKGIWRDEEGRPCSLTEQLINSEGSVIPDVIAMAEMNTFNLTSQWYDWGSEDLFYGLLHEDPKDLIKRLKDLASANKHDETSADHIICKIFPYCLSRDAFSWFSKLQPRSLTCWEDIKEAFIGKFSARL</sequence>
<evidence type="ECO:0000313" key="1">
    <source>
        <dbReference type="EMBL" id="CAG7863766.1"/>
    </source>
</evidence>
<name>A0A8D9CU80_BRACM</name>
<evidence type="ECO:0000313" key="2">
    <source>
        <dbReference type="Proteomes" id="UP000694005"/>
    </source>
</evidence>